<dbReference type="AlphaFoldDB" id="A0A2S6GS46"/>
<feature type="signal peptide" evidence="2">
    <location>
        <begin position="1"/>
        <end position="23"/>
    </location>
</feature>
<accession>A0A2S6GS46</accession>
<name>A0A2S6GS46_9PSEU</name>
<organism evidence="4 5">
    <name type="scientific">Actinokineospora auranticolor</name>
    <dbReference type="NCBI Taxonomy" id="155976"/>
    <lineage>
        <taxon>Bacteria</taxon>
        <taxon>Bacillati</taxon>
        <taxon>Actinomycetota</taxon>
        <taxon>Actinomycetes</taxon>
        <taxon>Pseudonocardiales</taxon>
        <taxon>Pseudonocardiaceae</taxon>
        <taxon>Actinokineospora</taxon>
    </lineage>
</organism>
<gene>
    <name evidence="4" type="ORF">CLV40_106308</name>
</gene>
<dbReference type="Pfam" id="PF13449">
    <property type="entry name" value="Phytase-like"/>
    <property type="match status" value="1"/>
</dbReference>
<comment type="caution">
    <text evidence="4">The sequence shown here is derived from an EMBL/GenBank/DDBJ whole genome shotgun (WGS) entry which is preliminary data.</text>
</comment>
<feature type="region of interest" description="Disordered" evidence="1">
    <location>
        <begin position="99"/>
        <end position="130"/>
    </location>
</feature>
<dbReference type="Proteomes" id="UP000239203">
    <property type="component" value="Unassembled WGS sequence"/>
</dbReference>
<dbReference type="EMBL" id="PTIX01000006">
    <property type="protein sequence ID" value="PPK68075.1"/>
    <property type="molecule type" value="Genomic_DNA"/>
</dbReference>
<protein>
    <recommendedName>
        <fullName evidence="3">Phytase-like domain-containing protein</fullName>
    </recommendedName>
</protein>
<evidence type="ECO:0000313" key="5">
    <source>
        <dbReference type="Proteomes" id="UP000239203"/>
    </source>
</evidence>
<keyword evidence="2" id="KW-0732">Signal</keyword>
<feature type="chain" id="PRO_5015472158" description="Phytase-like domain-containing protein" evidence="2">
    <location>
        <begin position="24"/>
        <end position="390"/>
    </location>
</feature>
<evidence type="ECO:0000259" key="3">
    <source>
        <dbReference type="Pfam" id="PF13449"/>
    </source>
</evidence>
<proteinExistence type="predicted"/>
<feature type="domain" description="Phytase-like" evidence="3">
    <location>
        <begin position="49"/>
        <end position="359"/>
    </location>
</feature>
<keyword evidence="5" id="KW-1185">Reference proteome</keyword>
<evidence type="ECO:0000256" key="1">
    <source>
        <dbReference type="SAM" id="MobiDB-lite"/>
    </source>
</evidence>
<evidence type="ECO:0000256" key="2">
    <source>
        <dbReference type="SAM" id="SignalP"/>
    </source>
</evidence>
<dbReference type="InterPro" id="IPR027372">
    <property type="entry name" value="Phytase-like_dom"/>
</dbReference>
<reference evidence="4 5" key="1">
    <citation type="submission" date="2018-02" db="EMBL/GenBank/DDBJ databases">
        <title>Genomic Encyclopedia of Archaeal and Bacterial Type Strains, Phase II (KMG-II): from individual species to whole genera.</title>
        <authorList>
            <person name="Goeker M."/>
        </authorList>
    </citation>
    <scope>NUCLEOTIDE SEQUENCE [LARGE SCALE GENOMIC DNA]</scope>
    <source>
        <strain evidence="4 5">YU 961-1</strain>
    </source>
</reference>
<sequence>MALVGAAAVTAVATSLLTVPASAHPGHPRPGVRLIGEQRVPNGLVFQGTTVGGLSGIDRDPRTGGYVLISDDRSDRQPARFYTARFDVTAHGLGPVTFTGTSPFRRPDGATYPPLSTGDGTTVDPEDIRVDPWTGDYTWSQEGERRPGVLIDPSIRTARRDGTFARELPLPANLRMTADRGPRQNLVLEGLTYAAAGTLVVSTVEGPLLQDGPEATPEHGALSRIVVQTREGRQLAQYAYPQEPVFAKPVPATGFATTGVTAILAVDPLDPSRFLVLERSFVTGVGNKVRVYLVETAGASNVANRDLADATGVRPVRKRLVADLADLGLSTLDNIEGMTWGPTLRGGERTLLLVSDDNFAATQVTQLVALGVRLETRMRNGLDVASRLGG</sequence>
<evidence type="ECO:0000313" key="4">
    <source>
        <dbReference type="EMBL" id="PPK68075.1"/>
    </source>
</evidence>